<keyword evidence="5" id="KW-1185">Reference proteome</keyword>
<evidence type="ECO:0000313" key="4">
    <source>
        <dbReference type="EMBL" id="GLC26685.1"/>
    </source>
</evidence>
<accession>A0AA37QHQ6</accession>
<dbReference type="RefSeq" id="WP_284351141.1">
    <property type="nucleotide sequence ID" value="NZ_BRXS01000005.1"/>
</dbReference>
<protein>
    <recommendedName>
        <fullName evidence="3">Putative Flp pilus-assembly TadG-like N-terminal domain-containing protein</fullName>
    </recommendedName>
</protein>
<evidence type="ECO:0000256" key="1">
    <source>
        <dbReference type="SAM" id="MobiDB-lite"/>
    </source>
</evidence>
<sequence length="468" mass="48357">MRTSQRTTDRTTGRKTPNRTARRLDRRGATLVLVSLLMVPLVAVAAFSLDVGWWEVGANQLQTTADAAALAAARAKQLYPSNGTQAKVEAYANQVAAANKAFAQTVTIASSDVEPMYWSPTSGTATPTNWTDANAVRVTARATPGLLFAGVVRATAPTITRSSMAWIANFNSSICVKPWSLPYEVLYDKVASLTGLAATSSGSRRPDLTQAQMATLTTGGYSDQQRIVVVRGPTTSGGIPSTATGLTAYDGQWIGYSYSGNAGTESFQSLIYGCDPTNVSVSQDVGTTLPGGADYECRTVRALMGSDSNTCGAGWYNELATHETTCHYKAPSTTGNGAAAVTAHDAGCYDDASSTAPGVAMLVAWGDLNGTGSNAVDHRIVGLTRMLCVFRGLAAINSGNGNGNGGGNGGVGVGASTETCSPPGVAPIANLPRGTMVFAIDGITSATISATTELGNTVGINQRLILVR</sequence>
<dbReference type="InterPro" id="IPR028087">
    <property type="entry name" value="Tad_N"/>
</dbReference>
<dbReference type="EMBL" id="BRXS01000005">
    <property type="protein sequence ID" value="GLC26685.1"/>
    <property type="molecule type" value="Genomic_DNA"/>
</dbReference>
<name>A0AA37QHQ6_9BACT</name>
<proteinExistence type="predicted"/>
<organism evidence="4 5">
    <name type="scientific">Roseisolibacter agri</name>
    <dbReference type="NCBI Taxonomy" id="2014610"/>
    <lineage>
        <taxon>Bacteria</taxon>
        <taxon>Pseudomonadati</taxon>
        <taxon>Gemmatimonadota</taxon>
        <taxon>Gemmatimonadia</taxon>
        <taxon>Gemmatimonadales</taxon>
        <taxon>Gemmatimonadaceae</taxon>
        <taxon>Roseisolibacter</taxon>
    </lineage>
</organism>
<feature type="domain" description="Putative Flp pilus-assembly TadG-like N-terminal" evidence="3">
    <location>
        <begin position="28"/>
        <end position="75"/>
    </location>
</feature>
<feature type="transmembrane region" description="Helical" evidence="2">
    <location>
        <begin position="29"/>
        <end position="54"/>
    </location>
</feature>
<feature type="region of interest" description="Disordered" evidence="1">
    <location>
        <begin position="1"/>
        <end position="23"/>
    </location>
</feature>
<keyword evidence="2" id="KW-1133">Transmembrane helix</keyword>
<comment type="caution">
    <text evidence="4">The sequence shown here is derived from an EMBL/GenBank/DDBJ whole genome shotgun (WGS) entry which is preliminary data.</text>
</comment>
<dbReference type="AlphaFoldDB" id="A0AA37QHQ6"/>
<reference evidence="4" key="1">
    <citation type="submission" date="2022-08" db="EMBL/GenBank/DDBJ databases">
        <title>Draft genome sequencing of Roseisolibacter agri AW1220.</title>
        <authorList>
            <person name="Tobiishi Y."/>
            <person name="Tonouchi A."/>
        </authorList>
    </citation>
    <scope>NUCLEOTIDE SEQUENCE</scope>
    <source>
        <strain evidence="4">AW1220</strain>
    </source>
</reference>
<evidence type="ECO:0000259" key="3">
    <source>
        <dbReference type="Pfam" id="PF13400"/>
    </source>
</evidence>
<evidence type="ECO:0000256" key="2">
    <source>
        <dbReference type="SAM" id="Phobius"/>
    </source>
</evidence>
<dbReference type="Proteomes" id="UP001161325">
    <property type="component" value="Unassembled WGS sequence"/>
</dbReference>
<keyword evidence="2" id="KW-0472">Membrane</keyword>
<dbReference type="Pfam" id="PF13400">
    <property type="entry name" value="Tad"/>
    <property type="match status" value="1"/>
</dbReference>
<gene>
    <name evidence="4" type="ORF">rosag_31980</name>
</gene>
<keyword evidence="2" id="KW-0812">Transmembrane</keyword>
<evidence type="ECO:0000313" key="5">
    <source>
        <dbReference type="Proteomes" id="UP001161325"/>
    </source>
</evidence>